<dbReference type="Proteomes" id="UP000287651">
    <property type="component" value="Unassembled WGS sequence"/>
</dbReference>
<reference evidence="1 2" key="1">
    <citation type="journal article" date="2014" name="Agronomy (Basel)">
        <title>A Draft Genome Sequence for Ensete ventricosum, the Drought-Tolerant Tree Against Hunger.</title>
        <authorList>
            <person name="Harrison J."/>
            <person name="Moore K.A."/>
            <person name="Paszkiewicz K."/>
            <person name="Jones T."/>
            <person name="Grant M."/>
            <person name="Ambacheew D."/>
            <person name="Muzemil S."/>
            <person name="Studholme D.J."/>
        </authorList>
    </citation>
    <scope>NUCLEOTIDE SEQUENCE [LARGE SCALE GENOMIC DNA]</scope>
</reference>
<dbReference type="EMBL" id="AMZH03021301">
    <property type="protein sequence ID" value="RRT38339.1"/>
    <property type="molecule type" value="Genomic_DNA"/>
</dbReference>
<evidence type="ECO:0000313" key="2">
    <source>
        <dbReference type="Proteomes" id="UP000287651"/>
    </source>
</evidence>
<accession>A0A426XFS4</accession>
<sequence>MHLTKELSEDYAGKGIEARDLDNDASILAKFDQELLGALLWRTTQRQRLWIQGVNAMVLKQAIERDEEVMMSPKGLSYPKSKASVRKEVDLEECHSAAEADLPIVKKGTQRQDFRRVIDPLLSWRESVGRKRGRGARECRGNLQVPRQGERVKAKELHKTGVNGLLIKIAESEGLWVDAGVLD</sequence>
<name>A0A426XFS4_ENSVE</name>
<dbReference type="AlphaFoldDB" id="A0A426XFS4"/>
<proteinExistence type="predicted"/>
<organism evidence="1 2">
    <name type="scientific">Ensete ventricosum</name>
    <name type="common">Abyssinian banana</name>
    <name type="synonym">Musa ensete</name>
    <dbReference type="NCBI Taxonomy" id="4639"/>
    <lineage>
        <taxon>Eukaryota</taxon>
        <taxon>Viridiplantae</taxon>
        <taxon>Streptophyta</taxon>
        <taxon>Embryophyta</taxon>
        <taxon>Tracheophyta</taxon>
        <taxon>Spermatophyta</taxon>
        <taxon>Magnoliopsida</taxon>
        <taxon>Liliopsida</taxon>
        <taxon>Zingiberales</taxon>
        <taxon>Musaceae</taxon>
        <taxon>Ensete</taxon>
    </lineage>
</organism>
<comment type="caution">
    <text evidence="1">The sequence shown here is derived from an EMBL/GenBank/DDBJ whole genome shotgun (WGS) entry which is preliminary data.</text>
</comment>
<evidence type="ECO:0000313" key="1">
    <source>
        <dbReference type="EMBL" id="RRT38339.1"/>
    </source>
</evidence>
<protein>
    <submittedName>
        <fullName evidence="1">Uncharacterized protein</fullName>
    </submittedName>
</protein>
<gene>
    <name evidence="1" type="ORF">B296_00037179</name>
</gene>